<organism evidence="2">
    <name type="scientific">freshwater metagenome</name>
    <dbReference type="NCBI Taxonomy" id="449393"/>
    <lineage>
        <taxon>unclassified sequences</taxon>
        <taxon>metagenomes</taxon>
        <taxon>ecological metagenomes</taxon>
    </lineage>
</organism>
<name>A0A6J7G563_9ZZZZ</name>
<feature type="region of interest" description="Disordered" evidence="1">
    <location>
        <begin position="49"/>
        <end position="74"/>
    </location>
</feature>
<dbReference type="AlphaFoldDB" id="A0A6J7G563"/>
<sequence length="74" mass="7297">MAASSRALPRTNTTRAPSSRAAVEVAEAMSTPPSVSAGQVRWWSATVVTPHSSASASPADAAACASSASTPTAP</sequence>
<evidence type="ECO:0000313" key="2">
    <source>
        <dbReference type="EMBL" id="CAB4902336.1"/>
    </source>
</evidence>
<reference evidence="2" key="1">
    <citation type="submission" date="2020-05" db="EMBL/GenBank/DDBJ databases">
        <authorList>
            <person name="Chiriac C."/>
            <person name="Salcher M."/>
            <person name="Ghai R."/>
            <person name="Kavagutti S V."/>
        </authorList>
    </citation>
    <scope>NUCLEOTIDE SEQUENCE</scope>
</reference>
<proteinExistence type="predicted"/>
<dbReference type="EMBL" id="CAFBMQ010000029">
    <property type="protein sequence ID" value="CAB4902336.1"/>
    <property type="molecule type" value="Genomic_DNA"/>
</dbReference>
<gene>
    <name evidence="2" type="ORF">UFOPK3609_00350</name>
</gene>
<protein>
    <submittedName>
        <fullName evidence="2">Unannotated protein</fullName>
    </submittedName>
</protein>
<evidence type="ECO:0000256" key="1">
    <source>
        <dbReference type="SAM" id="MobiDB-lite"/>
    </source>
</evidence>
<feature type="region of interest" description="Disordered" evidence="1">
    <location>
        <begin position="1"/>
        <end position="22"/>
    </location>
</feature>
<accession>A0A6J7G563</accession>